<keyword evidence="2" id="KW-1185">Reference proteome</keyword>
<comment type="caution">
    <text evidence="1">The sequence shown here is derived from an EMBL/GenBank/DDBJ whole genome shotgun (WGS) entry which is preliminary data.</text>
</comment>
<dbReference type="OMA" id="LNIMCNN"/>
<reference evidence="1 2" key="1">
    <citation type="journal article" date="2018" name="Nat. Genet.">
        <title>The Rosa genome provides new insights in the design of modern roses.</title>
        <authorList>
            <person name="Bendahmane M."/>
        </authorList>
    </citation>
    <scope>NUCLEOTIDE SEQUENCE [LARGE SCALE GENOMIC DNA]</scope>
    <source>
        <strain evidence="2">cv. Old Blush</strain>
    </source>
</reference>
<dbReference type="Gramene" id="PRQ27080">
    <property type="protein sequence ID" value="PRQ27080"/>
    <property type="gene ID" value="RchiOBHm_Chr6g0301511"/>
</dbReference>
<dbReference type="EC" id="2.1.1.141" evidence="1"/>
<keyword evidence="1" id="KW-0489">Methyltransferase</keyword>
<proteinExistence type="predicted"/>
<protein>
    <submittedName>
        <fullName evidence="1">Putative jasmonate O-methyltransferase</fullName>
        <ecNumber evidence="1">2.1.1.141</ecNumber>
    </submittedName>
</protein>
<dbReference type="AlphaFoldDB" id="A0A2P6PYS6"/>
<dbReference type="EMBL" id="PDCK01000044">
    <property type="protein sequence ID" value="PRQ27080.1"/>
    <property type="molecule type" value="Genomic_DNA"/>
</dbReference>
<evidence type="ECO:0000313" key="2">
    <source>
        <dbReference type="Proteomes" id="UP000238479"/>
    </source>
</evidence>
<dbReference type="InterPro" id="IPR029063">
    <property type="entry name" value="SAM-dependent_MTases_sf"/>
</dbReference>
<dbReference type="Proteomes" id="UP000238479">
    <property type="component" value="Chromosome 6"/>
</dbReference>
<dbReference type="GO" id="GO:0032259">
    <property type="term" value="P:methylation"/>
    <property type="evidence" value="ECO:0007669"/>
    <property type="project" value="UniProtKB-KW"/>
</dbReference>
<dbReference type="Pfam" id="PF03492">
    <property type="entry name" value="Methyltransf_7"/>
    <property type="match status" value="1"/>
</dbReference>
<name>A0A2P6PYS6_ROSCH</name>
<accession>A0A2P6PYS6</accession>
<dbReference type="Gene3D" id="3.40.50.150">
    <property type="entry name" value="Vaccinia Virus protein VP39"/>
    <property type="match status" value="1"/>
</dbReference>
<dbReference type="InterPro" id="IPR005299">
    <property type="entry name" value="MeTrfase_7"/>
</dbReference>
<sequence length="270" mass="30582">MEVKQILHMNKGDDETSYAKNSKIQETVLKILGSDLVPKQSFGIADLGCSSGPNSLLLISEVMDVIHAEYSRLSQPSLQLQSSTREFRVYLNDLFSNDFNTIFVSLPEFYDKFKQDFKDTTTSEGPDLFISAVPGSFYGRLFPNKSLHFVHSSSSLHWLSQVPPGLDTALNKGKIYISKSSPECVKEAYSQQFHKDFSVFLKSRAEEIVSGGRMVLSFMGRRLSDPTIEESCYLQWELLANALMTLVLEVTSYYRHQYPPLEPDMCSVLR</sequence>
<keyword evidence="1" id="KW-0808">Transferase</keyword>
<evidence type="ECO:0000313" key="1">
    <source>
        <dbReference type="EMBL" id="PRQ27080.1"/>
    </source>
</evidence>
<dbReference type="GO" id="GO:0030795">
    <property type="term" value="F:methyl jasmonate methylesterase activity"/>
    <property type="evidence" value="ECO:0007669"/>
    <property type="project" value="UniProtKB-EC"/>
</dbReference>
<dbReference type="SUPFAM" id="SSF53335">
    <property type="entry name" value="S-adenosyl-L-methionine-dependent methyltransferases"/>
    <property type="match status" value="1"/>
</dbReference>
<dbReference type="PANTHER" id="PTHR31009">
    <property type="entry name" value="S-ADENOSYL-L-METHIONINE:CARBOXYL METHYLTRANSFERASE FAMILY PROTEIN"/>
    <property type="match status" value="1"/>
</dbReference>
<organism evidence="1 2">
    <name type="scientific">Rosa chinensis</name>
    <name type="common">China rose</name>
    <dbReference type="NCBI Taxonomy" id="74649"/>
    <lineage>
        <taxon>Eukaryota</taxon>
        <taxon>Viridiplantae</taxon>
        <taxon>Streptophyta</taxon>
        <taxon>Embryophyta</taxon>
        <taxon>Tracheophyta</taxon>
        <taxon>Spermatophyta</taxon>
        <taxon>Magnoliopsida</taxon>
        <taxon>eudicotyledons</taxon>
        <taxon>Gunneridae</taxon>
        <taxon>Pentapetalae</taxon>
        <taxon>rosids</taxon>
        <taxon>fabids</taxon>
        <taxon>Rosales</taxon>
        <taxon>Rosaceae</taxon>
        <taxon>Rosoideae</taxon>
        <taxon>Rosoideae incertae sedis</taxon>
        <taxon>Rosa</taxon>
    </lineage>
</organism>
<gene>
    <name evidence="1" type="ORF">RchiOBHm_Chr6g0301511</name>
</gene>